<keyword evidence="7" id="KW-0325">Glycoprotein</keyword>
<evidence type="ECO:0000256" key="5">
    <source>
        <dbReference type="ARBA" id="ARBA00022989"/>
    </source>
</evidence>
<protein>
    <recommendedName>
        <fullName evidence="9">Protein kinase domain-containing protein</fullName>
    </recommendedName>
</protein>
<evidence type="ECO:0000256" key="6">
    <source>
        <dbReference type="ARBA" id="ARBA00023136"/>
    </source>
</evidence>
<dbReference type="InterPro" id="IPR011009">
    <property type="entry name" value="Kinase-like_dom_sf"/>
</dbReference>
<feature type="binding site" evidence="8">
    <location>
        <position position="31"/>
    </location>
    <ligand>
        <name>ATP</name>
        <dbReference type="ChEBI" id="CHEBI:30616"/>
    </ligand>
</feature>
<keyword evidence="11" id="KW-1185">Reference proteome</keyword>
<organism evidence="10 11">
    <name type="scientific">Cinchona calisaya</name>
    <dbReference type="NCBI Taxonomy" id="153742"/>
    <lineage>
        <taxon>Eukaryota</taxon>
        <taxon>Viridiplantae</taxon>
        <taxon>Streptophyta</taxon>
        <taxon>Embryophyta</taxon>
        <taxon>Tracheophyta</taxon>
        <taxon>Spermatophyta</taxon>
        <taxon>Magnoliopsida</taxon>
        <taxon>eudicotyledons</taxon>
        <taxon>Gunneridae</taxon>
        <taxon>Pentapetalae</taxon>
        <taxon>asterids</taxon>
        <taxon>lamiids</taxon>
        <taxon>Gentianales</taxon>
        <taxon>Rubiaceae</taxon>
        <taxon>Cinchonoideae</taxon>
        <taxon>Cinchoneae</taxon>
        <taxon>Cinchona</taxon>
    </lineage>
</organism>
<evidence type="ECO:0000256" key="3">
    <source>
        <dbReference type="ARBA" id="ARBA00022692"/>
    </source>
</evidence>
<dbReference type="InterPro" id="IPR000719">
    <property type="entry name" value="Prot_kinase_dom"/>
</dbReference>
<keyword evidence="2" id="KW-0808">Transferase</keyword>
<dbReference type="PANTHER" id="PTHR27009">
    <property type="entry name" value="RUST RESISTANCE KINASE LR10-RELATED"/>
    <property type="match status" value="1"/>
</dbReference>
<dbReference type="InterPro" id="IPR017441">
    <property type="entry name" value="Protein_kinase_ATP_BS"/>
</dbReference>
<comment type="subcellular location">
    <subcellularLocation>
        <location evidence="1">Membrane</location>
        <topology evidence="1">Single-pass type I membrane protein</topology>
    </subcellularLocation>
</comment>
<evidence type="ECO:0000256" key="1">
    <source>
        <dbReference type="ARBA" id="ARBA00004479"/>
    </source>
</evidence>
<dbReference type="AlphaFoldDB" id="A0ABD2ZTX4"/>
<dbReference type="InterPro" id="IPR045874">
    <property type="entry name" value="LRK10/LRL21-25-like"/>
</dbReference>
<evidence type="ECO:0000256" key="7">
    <source>
        <dbReference type="ARBA" id="ARBA00023180"/>
    </source>
</evidence>
<dbReference type="PROSITE" id="PS50011">
    <property type="entry name" value="PROTEIN_KINASE_DOM"/>
    <property type="match status" value="1"/>
</dbReference>
<evidence type="ECO:0000256" key="4">
    <source>
        <dbReference type="ARBA" id="ARBA00022729"/>
    </source>
</evidence>
<dbReference type="Pfam" id="PF07714">
    <property type="entry name" value="PK_Tyr_Ser-Thr"/>
    <property type="match status" value="1"/>
</dbReference>
<keyword evidence="3" id="KW-0812">Transmembrane</keyword>
<dbReference type="Gene3D" id="1.10.510.10">
    <property type="entry name" value="Transferase(Phosphotransferase) domain 1"/>
    <property type="match status" value="1"/>
</dbReference>
<reference evidence="10 11" key="1">
    <citation type="submission" date="2024-11" db="EMBL/GenBank/DDBJ databases">
        <title>A near-complete genome assembly of Cinchona calisaya.</title>
        <authorList>
            <person name="Lian D.C."/>
            <person name="Zhao X.W."/>
            <person name="Wei L."/>
        </authorList>
    </citation>
    <scope>NUCLEOTIDE SEQUENCE [LARGE SCALE GENOMIC DNA]</scope>
    <source>
        <tissue evidence="10">Nenye</tissue>
    </source>
</reference>
<comment type="caution">
    <text evidence="10">The sequence shown here is derived from an EMBL/GenBank/DDBJ whole genome shotgun (WGS) entry which is preliminary data.</text>
</comment>
<feature type="domain" description="Protein kinase" evidence="9">
    <location>
        <begin position="3"/>
        <end position="261"/>
    </location>
</feature>
<dbReference type="GO" id="GO:0005524">
    <property type="term" value="F:ATP binding"/>
    <property type="evidence" value="ECO:0007669"/>
    <property type="project" value="UniProtKB-UniRule"/>
</dbReference>
<sequence length="280" mass="31437">MMNNFQDKLGVGVYGTVYKGKLRSGPPVAIKMMDKSMENAQEFPSLVAALGSLHHVNLMQLIGFYSEGMKRALVYDFMPNGSLQKYISTRELGESVCVSLSYKNLYEISLGVARGIDYLHQSSFGNQTSHFGIKSHNILLDENLIPKIADFGLSKLYPKVSYAAPEFYYKSIGDVSHKADVYSFGMLLMEMISCRTDIQNIGNDQLLAGKDIEIEDATEEERKMIKKMIKVALGCIQMKPADRPSMRKVLEILEDDDAELLEMPPKPSIVSQEIGQYHQE</sequence>
<dbReference type="EMBL" id="JBJUIK010000008">
    <property type="protein sequence ID" value="KAL3521625.1"/>
    <property type="molecule type" value="Genomic_DNA"/>
</dbReference>
<dbReference type="PROSITE" id="PS00107">
    <property type="entry name" value="PROTEIN_KINASE_ATP"/>
    <property type="match status" value="1"/>
</dbReference>
<name>A0ABD2ZTX4_9GENT</name>
<evidence type="ECO:0000256" key="8">
    <source>
        <dbReference type="PROSITE-ProRule" id="PRU10141"/>
    </source>
</evidence>
<dbReference type="Proteomes" id="UP001630127">
    <property type="component" value="Unassembled WGS sequence"/>
</dbReference>
<dbReference type="PIRSF" id="PIRSF000654">
    <property type="entry name" value="Integrin-linked_kinase"/>
    <property type="match status" value="1"/>
</dbReference>
<proteinExistence type="predicted"/>
<keyword evidence="8" id="KW-0067">ATP-binding</keyword>
<evidence type="ECO:0000313" key="10">
    <source>
        <dbReference type="EMBL" id="KAL3521625.1"/>
    </source>
</evidence>
<evidence type="ECO:0000259" key="9">
    <source>
        <dbReference type="PROSITE" id="PS50011"/>
    </source>
</evidence>
<keyword evidence="2" id="KW-0723">Serine/threonine-protein kinase</keyword>
<keyword evidence="5" id="KW-1133">Transmembrane helix</keyword>
<gene>
    <name evidence="10" type="ORF">ACH5RR_019774</name>
</gene>
<keyword evidence="6" id="KW-0472">Membrane</keyword>
<dbReference type="GO" id="GO:0004674">
    <property type="term" value="F:protein serine/threonine kinase activity"/>
    <property type="evidence" value="ECO:0007669"/>
    <property type="project" value="UniProtKB-KW"/>
</dbReference>
<keyword evidence="2" id="KW-0418">Kinase</keyword>
<evidence type="ECO:0000256" key="2">
    <source>
        <dbReference type="ARBA" id="ARBA00022527"/>
    </source>
</evidence>
<dbReference type="InterPro" id="IPR001245">
    <property type="entry name" value="Ser-Thr/Tyr_kinase_cat_dom"/>
</dbReference>
<keyword evidence="8" id="KW-0547">Nucleotide-binding</keyword>
<accession>A0ABD2ZTX4</accession>
<keyword evidence="4" id="KW-0732">Signal</keyword>
<evidence type="ECO:0000313" key="11">
    <source>
        <dbReference type="Proteomes" id="UP001630127"/>
    </source>
</evidence>
<dbReference type="SUPFAM" id="SSF56112">
    <property type="entry name" value="Protein kinase-like (PK-like)"/>
    <property type="match status" value="1"/>
</dbReference>
<dbReference type="GO" id="GO:0016020">
    <property type="term" value="C:membrane"/>
    <property type="evidence" value="ECO:0007669"/>
    <property type="project" value="UniProtKB-SubCell"/>
</dbReference>
<dbReference type="Gene3D" id="3.30.200.20">
    <property type="entry name" value="Phosphorylase Kinase, domain 1"/>
    <property type="match status" value="1"/>
</dbReference>